<evidence type="ECO:0000313" key="3">
    <source>
        <dbReference type="EMBL" id="KAF2094947.1"/>
    </source>
</evidence>
<organism evidence="3 4">
    <name type="scientific">Rhizodiscina lignyota</name>
    <dbReference type="NCBI Taxonomy" id="1504668"/>
    <lineage>
        <taxon>Eukaryota</taxon>
        <taxon>Fungi</taxon>
        <taxon>Dikarya</taxon>
        <taxon>Ascomycota</taxon>
        <taxon>Pezizomycotina</taxon>
        <taxon>Dothideomycetes</taxon>
        <taxon>Pleosporomycetidae</taxon>
        <taxon>Aulographales</taxon>
        <taxon>Rhizodiscinaceae</taxon>
        <taxon>Rhizodiscina</taxon>
    </lineage>
</organism>
<proteinExistence type="predicted"/>
<dbReference type="EMBL" id="ML978133">
    <property type="protein sequence ID" value="KAF2094947.1"/>
    <property type="molecule type" value="Genomic_DNA"/>
</dbReference>
<feature type="compositionally biased region" description="Low complexity" evidence="1">
    <location>
        <begin position="185"/>
        <end position="203"/>
    </location>
</feature>
<keyword evidence="4" id="KW-1185">Reference proteome</keyword>
<keyword evidence="2" id="KW-1133">Transmembrane helix</keyword>
<dbReference type="Proteomes" id="UP000799772">
    <property type="component" value="Unassembled WGS sequence"/>
</dbReference>
<feature type="region of interest" description="Disordered" evidence="1">
    <location>
        <begin position="181"/>
        <end position="211"/>
    </location>
</feature>
<accession>A0A9P4M547</accession>
<comment type="caution">
    <text evidence="3">The sequence shown here is derived from an EMBL/GenBank/DDBJ whole genome shotgun (WGS) entry which is preliminary data.</text>
</comment>
<dbReference type="OrthoDB" id="10626093at2759"/>
<evidence type="ECO:0000256" key="1">
    <source>
        <dbReference type="SAM" id="MobiDB-lite"/>
    </source>
</evidence>
<feature type="transmembrane region" description="Helical" evidence="2">
    <location>
        <begin position="20"/>
        <end position="51"/>
    </location>
</feature>
<reference evidence="3" key="1">
    <citation type="journal article" date="2020" name="Stud. Mycol.">
        <title>101 Dothideomycetes genomes: a test case for predicting lifestyles and emergence of pathogens.</title>
        <authorList>
            <person name="Haridas S."/>
            <person name="Albert R."/>
            <person name="Binder M."/>
            <person name="Bloem J."/>
            <person name="Labutti K."/>
            <person name="Salamov A."/>
            <person name="Andreopoulos B."/>
            <person name="Baker S."/>
            <person name="Barry K."/>
            <person name="Bills G."/>
            <person name="Bluhm B."/>
            <person name="Cannon C."/>
            <person name="Castanera R."/>
            <person name="Culley D."/>
            <person name="Daum C."/>
            <person name="Ezra D."/>
            <person name="Gonzalez J."/>
            <person name="Henrissat B."/>
            <person name="Kuo A."/>
            <person name="Liang C."/>
            <person name="Lipzen A."/>
            <person name="Lutzoni F."/>
            <person name="Magnuson J."/>
            <person name="Mondo S."/>
            <person name="Nolan M."/>
            <person name="Ohm R."/>
            <person name="Pangilinan J."/>
            <person name="Park H.-J."/>
            <person name="Ramirez L."/>
            <person name="Alfaro M."/>
            <person name="Sun H."/>
            <person name="Tritt A."/>
            <person name="Yoshinaga Y."/>
            <person name="Zwiers L.-H."/>
            <person name="Turgeon B."/>
            <person name="Goodwin S."/>
            <person name="Spatafora J."/>
            <person name="Crous P."/>
            <person name="Grigoriev I."/>
        </authorList>
    </citation>
    <scope>NUCLEOTIDE SEQUENCE</scope>
    <source>
        <strain evidence="3">CBS 133067</strain>
    </source>
</reference>
<sequence>MAPIPNNKPPEWTRIVLGVLGGLIGIPLGLMLLFFLVTIFIYLASVLALTIGEPNYREWNRLRKEWNKAAAKERRRRFIWCVLYTVMPKNEKYHGRNVSVTERCLEVNAIYSPTREEIPHPLVMSAGHLWDRTIYVLFNRGYFANLVLKPGEWEEAKARATGQLGNEIALFTRVFEKSERQHTLGTSTATGTSSSATGSGTSSIAPPPYTE</sequence>
<protein>
    <submittedName>
        <fullName evidence="3">Uncharacterized protein</fullName>
    </submittedName>
</protein>
<name>A0A9P4M547_9PEZI</name>
<evidence type="ECO:0000256" key="2">
    <source>
        <dbReference type="SAM" id="Phobius"/>
    </source>
</evidence>
<keyword evidence="2" id="KW-0472">Membrane</keyword>
<gene>
    <name evidence="3" type="ORF">NA57DRAFT_60349</name>
</gene>
<keyword evidence="2" id="KW-0812">Transmembrane</keyword>
<evidence type="ECO:0000313" key="4">
    <source>
        <dbReference type="Proteomes" id="UP000799772"/>
    </source>
</evidence>
<dbReference type="AlphaFoldDB" id="A0A9P4M547"/>